<accession>A0A3G8M0Q1</accession>
<feature type="compositionally biased region" description="Basic and acidic residues" evidence="2">
    <location>
        <begin position="1"/>
        <end position="10"/>
    </location>
</feature>
<dbReference type="HAMAP" id="MF_00676">
    <property type="entry name" value="UPF0260"/>
    <property type="match status" value="1"/>
</dbReference>
<evidence type="ECO:0000256" key="1">
    <source>
        <dbReference type="HAMAP-Rule" id="MF_00676"/>
    </source>
</evidence>
<name>A0A3G8M0Q1_9HYPH</name>
<dbReference type="Proteomes" id="UP000273982">
    <property type="component" value="Chromosome"/>
</dbReference>
<dbReference type="EMBL" id="CP034086">
    <property type="protein sequence ID" value="AZG75496.1"/>
    <property type="molecule type" value="Genomic_DNA"/>
</dbReference>
<dbReference type="InterPro" id="IPR008228">
    <property type="entry name" value="UCP006173"/>
</dbReference>
<proteinExistence type="inferred from homology"/>
<dbReference type="RefSeq" id="WP_124737380.1">
    <property type="nucleotide sequence ID" value="NZ_CP034086.1"/>
</dbReference>
<feature type="region of interest" description="Disordered" evidence="2">
    <location>
        <begin position="1"/>
        <end position="57"/>
    </location>
</feature>
<dbReference type="NCBIfam" id="NF003507">
    <property type="entry name" value="PRK05170.2-5"/>
    <property type="match status" value="1"/>
</dbReference>
<evidence type="ECO:0000256" key="2">
    <source>
        <dbReference type="SAM" id="MobiDB-lite"/>
    </source>
</evidence>
<reference evidence="3 4" key="1">
    <citation type="submission" date="2018-11" db="EMBL/GenBank/DDBJ databases">
        <title>Genome squencing of methanotrophic bacteria isolated from alkaline groundwater in Korea.</title>
        <authorList>
            <person name="Nguyen L.N."/>
        </authorList>
    </citation>
    <scope>NUCLEOTIDE SEQUENCE [LARGE SCALE GENOMIC DNA]</scope>
    <source>
        <strain evidence="3 4">GW6</strain>
    </source>
</reference>
<dbReference type="KEGG" id="mros:EHO51_01365"/>
<sequence>MALKKGENAPDHAAGGWSRGTPENGTGSKSMERAEKPLSSFSQRPQEGTAQTEAPFWEQPLSDLTRAEWEQLCDGCGRCCLVKLEDEDTGAIHHTSVACKLLDQQSCRCGDYPRRRRYVPDCVRLTLEKLADIPWLPPTCAYVLRHQGKPLPPWHPLISGDPESVSRAGVSARGRIEAGEDDVETDDLPDFIRLWPKRWPKKARW</sequence>
<comment type="similarity">
    <text evidence="1">Belongs to the UPF0260 family.</text>
</comment>
<dbReference type="PANTHER" id="PTHR37421">
    <property type="entry name" value="UPF0260 PROTEIN YCGN"/>
    <property type="match status" value="1"/>
</dbReference>
<feature type="compositionally biased region" description="Polar residues" evidence="2">
    <location>
        <begin position="39"/>
        <end position="52"/>
    </location>
</feature>
<dbReference type="PANTHER" id="PTHR37421:SF1">
    <property type="entry name" value="UPF0260 PROTEIN YCGN"/>
    <property type="match status" value="1"/>
</dbReference>
<dbReference type="Pfam" id="PF03692">
    <property type="entry name" value="CxxCxxCC"/>
    <property type="match status" value="1"/>
</dbReference>
<evidence type="ECO:0000313" key="3">
    <source>
        <dbReference type="EMBL" id="AZG75496.1"/>
    </source>
</evidence>
<dbReference type="InterPro" id="IPR005358">
    <property type="entry name" value="Puta_zinc/iron-chelating_dom"/>
</dbReference>
<evidence type="ECO:0000313" key="4">
    <source>
        <dbReference type="Proteomes" id="UP000273982"/>
    </source>
</evidence>
<protein>
    <recommendedName>
        <fullName evidence="1">UPF0260 protein EHO51_01365</fullName>
    </recommendedName>
</protein>
<dbReference type="NCBIfam" id="NF003501">
    <property type="entry name" value="PRK05170.1-5"/>
    <property type="match status" value="1"/>
</dbReference>
<gene>
    <name evidence="3" type="ORF">EHO51_01365</name>
</gene>
<organism evidence="3 4">
    <name type="scientific">Methylocystis rosea</name>
    <dbReference type="NCBI Taxonomy" id="173366"/>
    <lineage>
        <taxon>Bacteria</taxon>
        <taxon>Pseudomonadati</taxon>
        <taxon>Pseudomonadota</taxon>
        <taxon>Alphaproteobacteria</taxon>
        <taxon>Hyphomicrobiales</taxon>
        <taxon>Methylocystaceae</taxon>
        <taxon>Methylocystis</taxon>
    </lineage>
</organism>
<dbReference type="AlphaFoldDB" id="A0A3G8M0Q1"/>